<dbReference type="Gene3D" id="3.30.565.10">
    <property type="entry name" value="Histidine kinase-like ATPase, C-terminal domain"/>
    <property type="match status" value="1"/>
</dbReference>
<keyword evidence="11" id="KW-1185">Reference proteome</keyword>
<dbReference type="AlphaFoldDB" id="A0A1I0NZV2"/>
<accession>A0A1I0NZV2</accession>
<evidence type="ECO:0000256" key="4">
    <source>
        <dbReference type="ARBA" id="ARBA00022679"/>
    </source>
</evidence>
<feature type="domain" description="Histidine kinase" evidence="9">
    <location>
        <begin position="381"/>
        <end position="594"/>
    </location>
</feature>
<dbReference type="SMART" id="SM00388">
    <property type="entry name" value="HisKA"/>
    <property type="match status" value="1"/>
</dbReference>
<dbReference type="InterPro" id="IPR003594">
    <property type="entry name" value="HATPase_dom"/>
</dbReference>
<dbReference type="PANTHER" id="PTHR43711">
    <property type="entry name" value="TWO-COMPONENT HISTIDINE KINASE"/>
    <property type="match status" value="1"/>
</dbReference>
<dbReference type="PROSITE" id="PS50109">
    <property type="entry name" value="HIS_KIN"/>
    <property type="match status" value="1"/>
</dbReference>
<evidence type="ECO:0000256" key="2">
    <source>
        <dbReference type="ARBA" id="ARBA00012438"/>
    </source>
</evidence>
<keyword evidence="7" id="KW-0472">Membrane</keyword>
<keyword evidence="8" id="KW-0732">Signal</keyword>
<evidence type="ECO:0000313" key="10">
    <source>
        <dbReference type="EMBL" id="SEW07297.1"/>
    </source>
</evidence>
<keyword evidence="7" id="KW-0812">Transmembrane</keyword>
<keyword evidence="4" id="KW-0808">Transferase</keyword>
<dbReference type="InterPro" id="IPR003661">
    <property type="entry name" value="HisK_dim/P_dom"/>
</dbReference>
<dbReference type="PANTHER" id="PTHR43711:SF26">
    <property type="entry name" value="SENSOR HISTIDINE KINASE RCSC"/>
    <property type="match status" value="1"/>
</dbReference>
<keyword evidence="6" id="KW-0902">Two-component regulatory system</keyword>
<dbReference type="EC" id="2.7.13.3" evidence="2"/>
<keyword evidence="3" id="KW-0597">Phosphoprotein</keyword>
<evidence type="ECO:0000256" key="7">
    <source>
        <dbReference type="SAM" id="Phobius"/>
    </source>
</evidence>
<dbReference type="Proteomes" id="UP000199373">
    <property type="component" value="Unassembled WGS sequence"/>
</dbReference>
<dbReference type="SUPFAM" id="SSF47384">
    <property type="entry name" value="Homodimeric domain of signal transducing histidine kinase"/>
    <property type="match status" value="1"/>
</dbReference>
<keyword evidence="7" id="KW-1133">Transmembrane helix</keyword>
<dbReference type="Pfam" id="PF00512">
    <property type="entry name" value="HisKA"/>
    <property type="match status" value="1"/>
</dbReference>
<evidence type="ECO:0000256" key="5">
    <source>
        <dbReference type="ARBA" id="ARBA00022777"/>
    </source>
</evidence>
<dbReference type="InterPro" id="IPR004358">
    <property type="entry name" value="Sig_transdc_His_kin-like_C"/>
</dbReference>
<comment type="catalytic activity">
    <reaction evidence="1">
        <text>ATP + protein L-histidine = ADP + protein N-phospho-L-histidine.</text>
        <dbReference type="EC" id="2.7.13.3"/>
    </reaction>
</comment>
<gene>
    <name evidence="10" type="ORF">SAMN04487850_1475</name>
</gene>
<evidence type="ECO:0000256" key="8">
    <source>
        <dbReference type="SAM" id="SignalP"/>
    </source>
</evidence>
<protein>
    <recommendedName>
        <fullName evidence="2">histidine kinase</fullName>
        <ecNumber evidence="2">2.7.13.3</ecNumber>
    </recommendedName>
</protein>
<proteinExistence type="predicted"/>
<dbReference type="InterPro" id="IPR005467">
    <property type="entry name" value="His_kinase_dom"/>
</dbReference>
<dbReference type="SMART" id="SM00387">
    <property type="entry name" value="HATPase_c"/>
    <property type="match status" value="1"/>
</dbReference>
<dbReference type="GO" id="GO:0000155">
    <property type="term" value="F:phosphorelay sensor kinase activity"/>
    <property type="evidence" value="ECO:0007669"/>
    <property type="project" value="InterPro"/>
</dbReference>
<organism evidence="10 11">
    <name type="scientific">Prevotella aff. ruminicola Tc2-24</name>
    <dbReference type="NCBI Taxonomy" id="81582"/>
    <lineage>
        <taxon>Bacteria</taxon>
        <taxon>Pseudomonadati</taxon>
        <taxon>Bacteroidota</taxon>
        <taxon>Bacteroidia</taxon>
        <taxon>Bacteroidales</taxon>
        <taxon>Prevotellaceae</taxon>
        <taxon>Prevotella</taxon>
    </lineage>
</organism>
<name>A0A1I0NZV2_9BACT</name>
<evidence type="ECO:0000256" key="1">
    <source>
        <dbReference type="ARBA" id="ARBA00000085"/>
    </source>
</evidence>
<dbReference type="EMBL" id="FOIQ01000003">
    <property type="protein sequence ID" value="SEW07297.1"/>
    <property type="molecule type" value="Genomic_DNA"/>
</dbReference>
<keyword evidence="5 10" id="KW-0418">Kinase</keyword>
<dbReference type="InterPro" id="IPR050736">
    <property type="entry name" value="Sensor_HK_Regulatory"/>
</dbReference>
<reference evidence="10 11" key="1">
    <citation type="submission" date="2016-10" db="EMBL/GenBank/DDBJ databases">
        <authorList>
            <person name="de Groot N.N."/>
        </authorList>
    </citation>
    <scope>NUCLEOTIDE SEQUENCE [LARGE SCALE GENOMIC DNA]</scope>
    <source>
        <strain evidence="10 11">TC2-24</strain>
    </source>
</reference>
<dbReference type="Gene3D" id="1.10.287.130">
    <property type="match status" value="1"/>
</dbReference>
<dbReference type="SUPFAM" id="SSF55874">
    <property type="entry name" value="ATPase domain of HSP90 chaperone/DNA topoisomerase II/histidine kinase"/>
    <property type="match status" value="1"/>
</dbReference>
<evidence type="ECO:0000256" key="3">
    <source>
        <dbReference type="ARBA" id="ARBA00022553"/>
    </source>
</evidence>
<feature type="signal peptide" evidence="8">
    <location>
        <begin position="1"/>
        <end position="25"/>
    </location>
</feature>
<feature type="transmembrane region" description="Helical" evidence="7">
    <location>
        <begin position="321"/>
        <end position="345"/>
    </location>
</feature>
<dbReference type="CDD" id="cd00082">
    <property type="entry name" value="HisKA"/>
    <property type="match status" value="1"/>
</dbReference>
<evidence type="ECO:0000259" key="9">
    <source>
        <dbReference type="PROSITE" id="PS50109"/>
    </source>
</evidence>
<dbReference type="Pfam" id="PF02518">
    <property type="entry name" value="HATPase_c"/>
    <property type="match status" value="1"/>
</dbReference>
<dbReference type="InterPro" id="IPR036890">
    <property type="entry name" value="HATPase_C_sf"/>
</dbReference>
<sequence>MNSQTKNRARLLFTFLLISLTCAFSQDRKMEEEEIQLRNHVYELFDGNDSVAFVKAVNNLADYYRKSGDWHQYYTARENEIVYEINHDHYYQALKKTSDMNSDILEKGLKDELYRMNYLMGVFYGSRDNNEMCEKYLNLSLEQMGSSQQISERVNIYLMLANIHIFDNPDLATININKAAKVSSGNHQLSAVLDMKCMIEFSRNDKESFHQVYTQIQQIKENTPDEYNPTYERYVNICRTAFDGDYDEAIRQCNDLIRGVERYQFLCKIHEMRGDKNSLIASLRKLIEAKEERNNKISTMEINDISHDMKLERARRETRRAYSLAILLAFIAAIIAVIPLSVFGWSRRKHVQALQAQNRELRRARDHAEEADRMKTAFIRNISHHIRTPLNVVSGFSNILAKQVDELSQEEREDLSQRINHNVYVITNSLNHLIALSEVESVRVSDTEDEVNCNNLCQSIADDFKPINEKLSFTYTTSVDNHTVVKTNKDRLRSVVMELLINADKFAGEGEIMLNSDIVGDTWQISVTDTGKGIGEGDEEKIFGHFAKIDDFTEGLGIGLTYCKSIASQLGGDVTLDKSYTDGARFIVTVPLRQA</sequence>
<evidence type="ECO:0000256" key="6">
    <source>
        <dbReference type="ARBA" id="ARBA00023012"/>
    </source>
</evidence>
<dbReference type="InterPro" id="IPR036097">
    <property type="entry name" value="HisK_dim/P_sf"/>
</dbReference>
<evidence type="ECO:0000313" key="11">
    <source>
        <dbReference type="Proteomes" id="UP000199373"/>
    </source>
</evidence>
<dbReference type="PRINTS" id="PR00344">
    <property type="entry name" value="BCTRLSENSOR"/>
</dbReference>
<feature type="chain" id="PRO_5011577409" description="histidine kinase" evidence="8">
    <location>
        <begin position="26"/>
        <end position="595"/>
    </location>
</feature>